<dbReference type="SUPFAM" id="SSF53720">
    <property type="entry name" value="ALDH-like"/>
    <property type="match status" value="1"/>
</dbReference>
<comment type="catalytic activity">
    <reaction evidence="17">
        <text>(2E,6E)-farnesal + NAD(+) + H2O = (2E,6E)-farnesoate + NADH + 2 H(+)</text>
        <dbReference type="Rhea" id="RHEA:24216"/>
        <dbReference type="ChEBI" id="CHEBI:15377"/>
        <dbReference type="ChEBI" id="CHEBI:15378"/>
        <dbReference type="ChEBI" id="CHEBI:15894"/>
        <dbReference type="ChEBI" id="CHEBI:57540"/>
        <dbReference type="ChEBI" id="CHEBI:57945"/>
        <dbReference type="ChEBI" id="CHEBI:83276"/>
        <dbReference type="EC" id="1.2.1.94"/>
    </reaction>
</comment>
<evidence type="ECO:0000256" key="15">
    <source>
        <dbReference type="ARBA" id="ARBA00047498"/>
    </source>
</evidence>
<reference evidence="27" key="2">
    <citation type="submission" date="2025-08" db="UniProtKB">
        <authorList>
            <consortium name="Ensembl"/>
        </authorList>
    </citation>
    <scope>IDENTIFICATION</scope>
</reference>
<comment type="catalytic activity">
    <reaction evidence="23">
        <text>a fatty aldehyde + NAD(+) + H2O = a fatty acid + NADH + 2 H(+)</text>
        <dbReference type="Rhea" id="RHEA:49832"/>
        <dbReference type="ChEBI" id="CHEBI:15377"/>
        <dbReference type="ChEBI" id="CHEBI:15378"/>
        <dbReference type="ChEBI" id="CHEBI:28868"/>
        <dbReference type="ChEBI" id="CHEBI:35746"/>
        <dbReference type="ChEBI" id="CHEBI:57540"/>
        <dbReference type="ChEBI" id="CHEBI:57945"/>
    </reaction>
</comment>
<keyword evidence="6" id="KW-0276">Fatty acid metabolism</keyword>
<dbReference type="InterPro" id="IPR016161">
    <property type="entry name" value="Ald_DH/histidinol_DH"/>
</dbReference>
<dbReference type="GO" id="GO:0005789">
    <property type="term" value="C:endoplasmic reticulum membrane"/>
    <property type="evidence" value="ECO:0007669"/>
    <property type="project" value="UniProtKB-SubCell"/>
</dbReference>
<protein>
    <recommendedName>
        <fullName evidence="13">Aldehyde dehydrogenase family 3 member A2</fullName>
        <ecNumber evidence="11">1.2.1.3</ecNumber>
        <ecNumber evidence="12">1.2.1.94</ecNumber>
    </recommendedName>
    <alternativeName>
        <fullName evidence="14">Fatty aldehyde dehydrogenase</fullName>
    </alternativeName>
</protein>
<dbReference type="Proteomes" id="UP000694387">
    <property type="component" value="Chromosome 13"/>
</dbReference>
<comment type="catalytic activity">
    <reaction evidence="16">
        <text>heptanal + NAD(+) + H2O = heptanoate + NADH + 2 H(+)</text>
        <dbReference type="Rhea" id="RHEA:44108"/>
        <dbReference type="ChEBI" id="CHEBI:15377"/>
        <dbReference type="ChEBI" id="CHEBI:15378"/>
        <dbReference type="ChEBI" id="CHEBI:32362"/>
        <dbReference type="ChEBI" id="CHEBI:34787"/>
        <dbReference type="ChEBI" id="CHEBI:57540"/>
        <dbReference type="ChEBI" id="CHEBI:57945"/>
    </reaction>
</comment>
<evidence type="ECO:0000256" key="2">
    <source>
        <dbReference type="ARBA" id="ARBA00004524"/>
    </source>
</evidence>
<dbReference type="Gene3D" id="3.40.309.10">
    <property type="entry name" value="Aldehyde Dehydrogenase, Chain A, domain 2"/>
    <property type="match status" value="1"/>
</dbReference>
<dbReference type="FunFam" id="3.40.309.10:FF:000034">
    <property type="entry name" value="Aldehyde dehydrogenase, dimeric NADP-preferring"/>
    <property type="match status" value="1"/>
</dbReference>
<evidence type="ECO:0000313" key="27">
    <source>
        <dbReference type="Ensembl" id="ENSEASP00005037754.1"/>
    </source>
</evidence>
<dbReference type="InterPro" id="IPR016163">
    <property type="entry name" value="Ald_DH_C"/>
</dbReference>
<keyword evidence="4" id="KW-0812">Transmembrane</keyword>
<comment type="catalytic activity">
    <reaction evidence="15">
        <text>2,6,10,14-tetramethylpentadecanal + NAD(+) + H2O = 2,6,10,14-tetramethylpentadecanoate + NADH + 2 H(+)</text>
        <dbReference type="Rhea" id="RHEA:44016"/>
        <dbReference type="ChEBI" id="CHEBI:15377"/>
        <dbReference type="ChEBI" id="CHEBI:15378"/>
        <dbReference type="ChEBI" id="CHEBI:49189"/>
        <dbReference type="ChEBI" id="CHEBI:57540"/>
        <dbReference type="ChEBI" id="CHEBI:57945"/>
        <dbReference type="ChEBI" id="CHEBI:77268"/>
    </reaction>
</comment>
<dbReference type="GO" id="GO:0120553">
    <property type="term" value="F:farnesal dehydrogenase (NAD+) activity"/>
    <property type="evidence" value="ECO:0007669"/>
    <property type="project" value="UniProtKB-EC"/>
</dbReference>
<evidence type="ECO:0000256" key="13">
    <source>
        <dbReference type="ARBA" id="ARBA00039622"/>
    </source>
</evidence>
<comment type="catalytic activity">
    <reaction evidence="22">
        <text>(2E)-hexadecenal + NAD(+) + H2O = (E)-hexadec-2-enoate + NADH + 2 H(+)</text>
        <dbReference type="Rhea" id="RHEA:36135"/>
        <dbReference type="ChEBI" id="CHEBI:15377"/>
        <dbReference type="ChEBI" id="CHEBI:15378"/>
        <dbReference type="ChEBI" id="CHEBI:17585"/>
        <dbReference type="ChEBI" id="CHEBI:57540"/>
        <dbReference type="ChEBI" id="CHEBI:57945"/>
        <dbReference type="ChEBI" id="CHEBI:72745"/>
    </reaction>
</comment>
<dbReference type="EC" id="1.2.1.94" evidence="12"/>
<comment type="catalytic activity">
    <reaction evidence="20">
        <text>22-oxodocosanoate + NAD(+) + H2O = docosanedioate + NADH + 2 H(+)</text>
        <dbReference type="Rhea" id="RHEA:39015"/>
        <dbReference type="ChEBI" id="CHEBI:15377"/>
        <dbReference type="ChEBI" id="CHEBI:15378"/>
        <dbReference type="ChEBI" id="CHEBI:57540"/>
        <dbReference type="ChEBI" id="CHEBI:57945"/>
        <dbReference type="ChEBI" id="CHEBI:76298"/>
        <dbReference type="ChEBI" id="CHEBI:76299"/>
    </reaction>
</comment>
<keyword evidence="7" id="KW-0492">Microsome</keyword>
<evidence type="ECO:0000256" key="8">
    <source>
        <dbReference type="ARBA" id="ARBA00022989"/>
    </source>
</evidence>
<keyword evidence="9" id="KW-0560">Oxidoreductase</keyword>
<dbReference type="InterPro" id="IPR012394">
    <property type="entry name" value="Aldehyde_DH_NAD(P)"/>
</dbReference>
<evidence type="ECO:0000256" key="7">
    <source>
        <dbReference type="ARBA" id="ARBA00022848"/>
    </source>
</evidence>
<comment type="subcellular location">
    <subcellularLocation>
        <location evidence="1">Endoplasmic reticulum membrane</location>
        <topology evidence="1">Single-pass membrane protein</topology>
        <orientation evidence="1">Cytoplasmic side</orientation>
    </subcellularLocation>
    <subcellularLocation>
        <location evidence="2">Microsome membrane</location>
    </subcellularLocation>
</comment>
<evidence type="ECO:0000256" key="3">
    <source>
        <dbReference type="ARBA" id="ARBA00009986"/>
    </source>
</evidence>
<evidence type="ECO:0000256" key="4">
    <source>
        <dbReference type="ARBA" id="ARBA00022692"/>
    </source>
</evidence>
<comment type="catalytic activity">
    <reaction evidence="25">
        <text>hexadecanoate + NADH + 2 H(+) = hexadecanal + NAD(+) + H2O</text>
        <dbReference type="Rhea" id="RHEA:33739"/>
        <dbReference type="ChEBI" id="CHEBI:7896"/>
        <dbReference type="ChEBI" id="CHEBI:15377"/>
        <dbReference type="ChEBI" id="CHEBI:15378"/>
        <dbReference type="ChEBI" id="CHEBI:17600"/>
        <dbReference type="ChEBI" id="CHEBI:57540"/>
        <dbReference type="ChEBI" id="CHEBI:57945"/>
    </reaction>
</comment>
<accession>A0A9L0IAD1</accession>
<keyword evidence="8" id="KW-1133">Transmembrane helix</keyword>
<comment type="catalytic activity">
    <reaction evidence="18">
        <text>tetradecanal + NAD(+) + H2O = tetradecanoate + NADH + 2 H(+)</text>
        <dbReference type="Rhea" id="RHEA:44172"/>
        <dbReference type="ChEBI" id="CHEBI:15377"/>
        <dbReference type="ChEBI" id="CHEBI:15378"/>
        <dbReference type="ChEBI" id="CHEBI:30807"/>
        <dbReference type="ChEBI" id="CHEBI:57540"/>
        <dbReference type="ChEBI" id="CHEBI:57945"/>
        <dbReference type="ChEBI" id="CHEBI:84067"/>
    </reaction>
</comment>
<keyword evidence="5" id="KW-0256">Endoplasmic reticulum</keyword>
<evidence type="ECO:0000256" key="9">
    <source>
        <dbReference type="ARBA" id="ARBA00023002"/>
    </source>
</evidence>
<dbReference type="InterPro" id="IPR015590">
    <property type="entry name" value="Aldehyde_DH_dom"/>
</dbReference>
<evidence type="ECO:0000256" key="18">
    <source>
        <dbReference type="ARBA" id="ARBA00047959"/>
    </source>
</evidence>
<name>A0A9L0IAD1_EQUAS</name>
<dbReference type="PANTHER" id="PTHR43570">
    <property type="entry name" value="ALDEHYDE DEHYDROGENASE"/>
    <property type="match status" value="1"/>
</dbReference>
<evidence type="ECO:0000256" key="25">
    <source>
        <dbReference type="ARBA" id="ARBA00049148"/>
    </source>
</evidence>
<comment type="similarity">
    <text evidence="3">Belongs to the aldehyde dehydrogenase family.</text>
</comment>
<dbReference type="PANTHER" id="PTHR43570:SF9">
    <property type="entry name" value="ALDEHYDE DEHYDROGENASE FAMILY 3 MEMBER A2"/>
    <property type="match status" value="1"/>
</dbReference>
<comment type="catalytic activity">
    <reaction evidence="21">
        <text>octadecanal + NAD(+) + H2O = octadecanoate + NADH + 2 H(+)</text>
        <dbReference type="Rhea" id="RHEA:44020"/>
        <dbReference type="ChEBI" id="CHEBI:15377"/>
        <dbReference type="ChEBI" id="CHEBI:15378"/>
        <dbReference type="ChEBI" id="CHEBI:17034"/>
        <dbReference type="ChEBI" id="CHEBI:25629"/>
        <dbReference type="ChEBI" id="CHEBI:57540"/>
        <dbReference type="ChEBI" id="CHEBI:57945"/>
    </reaction>
</comment>
<evidence type="ECO:0000256" key="5">
    <source>
        <dbReference type="ARBA" id="ARBA00022824"/>
    </source>
</evidence>
<sequence>MMTLPTSRLISGKRKAPTVLIDVDPESKVMQEEIFGPILPIVSVKNAEEAIRFINEREKPLAFYVFSHNDKLVKRMIEGTSSGAVTVNDVVVHFMLNSLPFGGVGWILLKNDPVQPPSASTELFLC</sequence>
<dbReference type="AlphaFoldDB" id="A0A9L0IAD1"/>
<organism evidence="27 28">
    <name type="scientific">Equus asinus</name>
    <name type="common">Donkey</name>
    <name type="synonym">Equus africanus asinus</name>
    <dbReference type="NCBI Taxonomy" id="9793"/>
    <lineage>
        <taxon>Eukaryota</taxon>
        <taxon>Metazoa</taxon>
        <taxon>Chordata</taxon>
        <taxon>Craniata</taxon>
        <taxon>Vertebrata</taxon>
        <taxon>Euteleostomi</taxon>
        <taxon>Mammalia</taxon>
        <taxon>Eutheria</taxon>
        <taxon>Laurasiatheria</taxon>
        <taxon>Perissodactyla</taxon>
        <taxon>Equidae</taxon>
        <taxon>Equus</taxon>
    </lineage>
</organism>
<dbReference type="GO" id="GO:0006081">
    <property type="term" value="P:aldehyde metabolic process"/>
    <property type="evidence" value="ECO:0007669"/>
    <property type="project" value="InterPro"/>
</dbReference>
<evidence type="ECO:0000256" key="16">
    <source>
        <dbReference type="ARBA" id="ARBA00047531"/>
    </source>
</evidence>
<keyword evidence="10" id="KW-0472">Membrane</keyword>
<reference evidence="27" key="3">
    <citation type="submission" date="2025-09" db="UniProtKB">
        <authorList>
            <consortium name="Ensembl"/>
        </authorList>
    </citation>
    <scope>IDENTIFICATION</scope>
</reference>
<dbReference type="GeneTree" id="ENSGT00940000157944"/>
<dbReference type="GO" id="GO:0006631">
    <property type="term" value="P:fatty acid metabolic process"/>
    <property type="evidence" value="ECO:0007669"/>
    <property type="project" value="UniProtKB-KW"/>
</dbReference>
<proteinExistence type="inferred from homology"/>
<evidence type="ECO:0000256" key="6">
    <source>
        <dbReference type="ARBA" id="ARBA00022832"/>
    </source>
</evidence>
<gene>
    <name evidence="27" type="primary">ALDH3A2</name>
</gene>
<evidence type="ECO:0000259" key="26">
    <source>
        <dbReference type="Pfam" id="PF00171"/>
    </source>
</evidence>
<evidence type="ECO:0000256" key="14">
    <source>
        <dbReference type="ARBA" id="ARBA00042336"/>
    </source>
</evidence>
<evidence type="ECO:0000256" key="23">
    <source>
        <dbReference type="ARBA" id="ARBA00048895"/>
    </source>
</evidence>
<evidence type="ECO:0000256" key="21">
    <source>
        <dbReference type="ARBA" id="ARBA00048648"/>
    </source>
</evidence>
<evidence type="ECO:0000256" key="1">
    <source>
        <dbReference type="ARBA" id="ARBA00004131"/>
    </source>
</evidence>
<dbReference type="Pfam" id="PF00171">
    <property type="entry name" value="Aldedh"/>
    <property type="match status" value="1"/>
</dbReference>
<evidence type="ECO:0000313" key="28">
    <source>
        <dbReference type="Proteomes" id="UP000694387"/>
    </source>
</evidence>
<feature type="domain" description="Aldehyde dehydrogenase" evidence="26">
    <location>
        <begin position="15"/>
        <end position="104"/>
    </location>
</feature>
<comment type="catalytic activity">
    <reaction evidence="24">
        <text>decanal + NAD(+) + H2O = decanoate + NADH + 2 H(+)</text>
        <dbReference type="Rhea" id="RHEA:44104"/>
        <dbReference type="ChEBI" id="CHEBI:15377"/>
        <dbReference type="ChEBI" id="CHEBI:15378"/>
        <dbReference type="ChEBI" id="CHEBI:27689"/>
        <dbReference type="ChEBI" id="CHEBI:31457"/>
        <dbReference type="ChEBI" id="CHEBI:57540"/>
        <dbReference type="ChEBI" id="CHEBI:57945"/>
    </reaction>
</comment>
<reference evidence="27 28" key="1">
    <citation type="journal article" date="2020" name="Nat. Commun.">
        <title>Donkey genomes provide new insights into domestication and selection for coat color.</title>
        <authorList>
            <person name="Wang"/>
            <person name="C."/>
            <person name="Li"/>
            <person name="H."/>
            <person name="Guo"/>
            <person name="Y."/>
            <person name="Huang"/>
            <person name="J."/>
            <person name="Sun"/>
            <person name="Y."/>
            <person name="Min"/>
            <person name="J."/>
            <person name="Wang"/>
            <person name="J."/>
            <person name="Fang"/>
            <person name="X."/>
            <person name="Zhao"/>
            <person name="Z."/>
            <person name="Wang"/>
            <person name="S."/>
            <person name="Zhang"/>
            <person name="Y."/>
            <person name="Liu"/>
            <person name="Q."/>
            <person name="Jiang"/>
            <person name="Q."/>
            <person name="Wang"/>
            <person name="X."/>
            <person name="Guo"/>
            <person name="Y."/>
            <person name="Yang"/>
            <person name="C."/>
            <person name="Wang"/>
            <person name="Y."/>
            <person name="Tian"/>
            <person name="F."/>
            <person name="Zhuang"/>
            <person name="G."/>
            <person name="Fan"/>
            <person name="Y."/>
            <person name="Gao"/>
            <person name="Q."/>
            <person name="Li"/>
            <person name="Y."/>
            <person name="Ju"/>
            <person name="Z."/>
            <person name="Li"/>
            <person name="J."/>
            <person name="Li"/>
            <person name="R."/>
            <person name="Hou"/>
            <person name="M."/>
            <person name="Yang"/>
            <person name="G."/>
            <person name="Liu"/>
            <person name="G."/>
            <person name="Liu"/>
            <person name="W."/>
            <person name="Guo"/>
            <person name="J."/>
            <person name="Pan"/>
            <person name="S."/>
            <person name="Fan"/>
            <person name="G."/>
            <person name="Zhang"/>
            <person name="W."/>
            <person name="Zhang"/>
            <person name="R."/>
            <person name="Yu"/>
            <person name="J."/>
            <person name="Zhang"/>
            <person name="X."/>
            <person name="Yin"/>
            <person name="Q."/>
            <person name="Ji"/>
            <person name="C."/>
            <person name="Jin"/>
            <person name="Y."/>
            <person name="Yue"/>
            <person name="G."/>
            <person name="Liu"/>
            <person name="M."/>
            <person name="Xu"/>
            <person name="J."/>
            <person name="Liu"/>
            <person name="S."/>
            <person name="Jordana"/>
            <person name="J."/>
            <person name="Noce"/>
            <person name="A."/>
            <person name="Amills"/>
            <person name="M."/>
            <person name="Wu"/>
            <person name="D.D."/>
            <person name="Li"/>
            <person name="S."/>
            <person name="Zhou"/>
            <person name="X. and Zhong"/>
            <person name="J."/>
        </authorList>
    </citation>
    <scope>NUCLEOTIDE SEQUENCE [LARGE SCALE GENOMIC DNA]</scope>
</reference>
<dbReference type="Ensembl" id="ENSEAST00005043267.1">
    <property type="protein sequence ID" value="ENSEASP00005037754.1"/>
    <property type="gene ID" value="ENSEASG00005017590.2"/>
</dbReference>
<evidence type="ECO:0000256" key="20">
    <source>
        <dbReference type="ARBA" id="ARBA00048607"/>
    </source>
</evidence>
<keyword evidence="28" id="KW-1185">Reference proteome</keyword>
<dbReference type="GO" id="GO:0004028">
    <property type="term" value="F:3-chloroallyl aldehyde dehydrogenase activity"/>
    <property type="evidence" value="ECO:0007669"/>
    <property type="project" value="TreeGrafter"/>
</dbReference>
<evidence type="ECO:0000256" key="22">
    <source>
        <dbReference type="ARBA" id="ARBA00048826"/>
    </source>
</evidence>
<evidence type="ECO:0000256" key="24">
    <source>
        <dbReference type="ARBA" id="ARBA00048972"/>
    </source>
</evidence>
<evidence type="ECO:0000256" key="19">
    <source>
        <dbReference type="ARBA" id="ARBA00048322"/>
    </source>
</evidence>
<evidence type="ECO:0000256" key="12">
    <source>
        <dbReference type="ARBA" id="ARBA00039117"/>
    </source>
</evidence>
<dbReference type="EC" id="1.2.1.3" evidence="11"/>
<keyword evidence="6" id="KW-0443">Lipid metabolism</keyword>
<evidence type="ECO:0000256" key="17">
    <source>
        <dbReference type="ARBA" id="ARBA00047920"/>
    </source>
</evidence>
<comment type="catalytic activity">
    <reaction evidence="19">
        <text>dodecanoate + NADH + 2 H(+) = dodecanal + NAD(+) + H2O</text>
        <dbReference type="Rhea" id="RHEA:44168"/>
        <dbReference type="ChEBI" id="CHEBI:15377"/>
        <dbReference type="ChEBI" id="CHEBI:15378"/>
        <dbReference type="ChEBI" id="CHEBI:18262"/>
        <dbReference type="ChEBI" id="CHEBI:27836"/>
        <dbReference type="ChEBI" id="CHEBI:57540"/>
        <dbReference type="ChEBI" id="CHEBI:57945"/>
    </reaction>
</comment>
<evidence type="ECO:0000256" key="10">
    <source>
        <dbReference type="ARBA" id="ARBA00023136"/>
    </source>
</evidence>
<evidence type="ECO:0000256" key="11">
    <source>
        <dbReference type="ARBA" id="ARBA00024226"/>
    </source>
</evidence>